<reference evidence="1 3" key="1">
    <citation type="journal article" date="2005" name="Environ. Microbiol.">
        <title>Genetic and functional properties of uncultivated thermophilic crenarchaeotes from a subsurface gold mine as revealed by analysis of genome fragments.</title>
        <authorList>
            <person name="Nunoura T."/>
            <person name="Hirayama H."/>
            <person name="Takami H."/>
            <person name="Oida H."/>
            <person name="Nishi S."/>
            <person name="Shimamura S."/>
            <person name="Suzuki Y."/>
            <person name="Inagaki F."/>
            <person name="Takai K."/>
            <person name="Nealson K.H."/>
            <person name="Horikoshi K."/>
        </authorList>
    </citation>
    <scope>NUCLEOTIDE SEQUENCE [LARGE SCALE GENOMIC DNA]</scope>
</reference>
<evidence type="ECO:0000313" key="3">
    <source>
        <dbReference type="Proteomes" id="UP000008120"/>
    </source>
</evidence>
<protein>
    <submittedName>
        <fullName evidence="1">Uncharacterized protein</fullName>
    </submittedName>
</protein>
<proteinExistence type="predicted"/>
<dbReference type="Proteomes" id="UP000008120">
    <property type="component" value="Chromosome"/>
</dbReference>
<organism evidence="1 3">
    <name type="scientific">Caldiarchaeum subterraneum</name>
    <dbReference type="NCBI Taxonomy" id="311458"/>
    <lineage>
        <taxon>Archaea</taxon>
        <taxon>Nitrososphaerota</taxon>
        <taxon>Candidatus Caldarchaeales</taxon>
        <taxon>Candidatus Caldarchaeaceae</taxon>
        <taxon>Candidatus Caldarchaeum</taxon>
    </lineage>
</organism>
<accession>E6N8R3</accession>
<dbReference type="STRING" id="311458.CSUB_C1534"/>
<evidence type="ECO:0000313" key="1">
    <source>
        <dbReference type="EMBL" id="BAJ48682.1"/>
    </source>
</evidence>
<dbReference type="KEGG" id="csu:CSUB_C1534"/>
<reference evidence="1 3" key="2">
    <citation type="journal article" date="2011" name="Nucleic Acids Res.">
        <title>Insights into the evolution of Archaea and eukaryotic protein modifier systems revealed by the genome of a novel archaeal group.</title>
        <authorList>
            <person name="Nunoura T."/>
            <person name="Takaki Y."/>
            <person name="Kakuta J."/>
            <person name="Nishi S."/>
            <person name="Sugahara J."/>
            <person name="Kazama H."/>
            <person name="Chee G."/>
            <person name="Hattori M."/>
            <person name="Kanai A."/>
            <person name="Atomi H."/>
            <person name="Takai K."/>
            <person name="Takami H."/>
        </authorList>
    </citation>
    <scope>NUCLEOTIDE SEQUENCE [LARGE SCALE GENOMIC DNA]</scope>
</reference>
<dbReference type="EMBL" id="AP011871">
    <property type="protein sequence ID" value="BAJ48682.1"/>
    <property type="molecule type" value="Genomic_DNA"/>
</dbReference>
<dbReference type="EMBL" id="BA000048">
    <property type="protein sequence ID" value="BAJ51385.1"/>
    <property type="molecule type" value="Genomic_DNA"/>
</dbReference>
<gene>
    <name evidence="2" type="ORF">CSUB_C1534</name>
    <name evidence="1" type="ORF">HGMM_F40F12C07</name>
</gene>
<sequence>MNSGLEELRLVETEILLSEIKRLKKLFAIAEDGSILLKISTEEGMYRVLAYMIGKLIAAKLKATDDPGLTLGDLAVLSNINVSELNTLIAKSKYFVYVGHGKFRFNTVHLKEALDELERAPITES</sequence>
<dbReference type="AlphaFoldDB" id="E6N8R3"/>
<dbReference type="BioCyc" id="CCAL311458:G131R-1558-MONOMER"/>
<evidence type="ECO:0000313" key="2">
    <source>
        <dbReference type="EMBL" id="BAJ51385.1"/>
    </source>
</evidence>
<name>E6N8R3_CALS0</name>